<gene>
    <name evidence="1" type="ORF">DILT_LOCUS1901</name>
</gene>
<reference evidence="1 2" key="1">
    <citation type="submission" date="2018-11" db="EMBL/GenBank/DDBJ databases">
        <authorList>
            <consortium name="Pathogen Informatics"/>
        </authorList>
    </citation>
    <scope>NUCLEOTIDE SEQUENCE [LARGE SCALE GENOMIC DNA]</scope>
</reference>
<name>A0A3P6QPT8_DIBLA</name>
<organism evidence="1 2">
    <name type="scientific">Dibothriocephalus latus</name>
    <name type="common">Fish tapeworm</name>
    <name type="synonym">Diphyllobothrium latum</name>
    <dbReference type="NCBI Taxonomy" id="60516"/>
    <lineage>
        <taxon>Eukaryota</taxon>
        <taxon>Metazoa</taxon>
        <taxon>Spiralia</taxon>
        <taxon>Lophotrochozoa</taxon>
        <taxon>Platyhelminthes</taxon>
        <taxon>Cestoda</taxon>
        <taxon>Eucestoda</taxon>
        <taxon>Diphyllobothriidea</taxon>
        <taxon>Diphyllobothriidae</taxon>
        <taxon>Dibothriocephalus</taxon>
    </lineage>
</organism>
<proteinExistence type="predicted"/>
<evidence type="ECO:0000313" key="2">
    <source>
        <dbReference type="Proteomes" id="UP000281553"/>
    </source>
</evidence>
<evidence type="ECO:0000313" key="1">
    <source>
        <dbReference type="EMBL" id="VDK52342.1"/>
    </source>
</evidence>
<sequence length="53" mass="6163">MYSRDAAYVVDKVQAAFEDNECEVSRTFHVTSLKKEEDGNKRVSEKHMQWGIV</sequence>
<protein>
    <submittedName>
        <fullName evidence="1">Uncharacterized protein</fullName>
    </submittedName>
</protein>
<dbReference type="AlphaFoldDB" id="A0A3P6QPT8"/>
<dbReference type="EMBL" id="UYRU01016809">
    <property type="protein sequence ID" value="VDK52342.1"/>
    <property type="molecule type" value="Genomic_DNA"/>
</dbReference>
<dbReference type="Proteomes" id="UP000281553">
    <property type="component" value="Unassembled WGS sequence"/>
</dbReference>
<keyword evidence="2" id="KW-1185">Reference proteome</keyword>
<accession>A0A3P6QPT8</accession>